<dbReference type="AlphaFoldDB" id="A0A8K0EH39"/>
<accession>A0A8K0EH39</accession>
<evidence type="ECO:0000313" key="3">
    <source>
        <dbReference type="EMBL" id="CAH1250752.1"/>
    </source>
</evidence>
<proteinExistence type="predicted"/>
<evidence type="ECO:0000256" key="2">
    <source>
        <dbReference type="SAM" id="SignalP"/>
    </source>
</evidence>
<dbReference type="Proteomes" id="UP000838412">
    <property type="component" value="Chromosome 18"/>
</dbReference>
<keyword evidence="2" id="KW-0732">Signal</keyword>
<protein>
    <submittedName>
        <fullName evidence="3">Hypp8908 protein</fullName>
    </submittedName>
</protein>
<feature type="compositionally biased region" description="Acidic residues" evidence="1">
    <location>
        <begin position="204"/>
        <end position="219"/>
    </location>
</feature>
<dbReference type="EMBL" id="OV696703">
    <property type="protein sequence ID" value="CAH1250752.1"/>
    <property type="molecule type" value="Genomic_DNA"/>
</dbReference>
<name>A0A8K0EH39_BRALA</name>
<evidence type="ECO:0000256" key="1">
    <source>
        <dbReference type="SAM" id="MobiDB-lite"/>
    </source>
</evidence>
<organism evidence="3 4">
    <name type="scientific">Branchiostoma lanceolatum</name>
    <name type="common">Common lancelet</name>
    <name type="synonym">Amphioxus lanceolatum</name>
    <dbReference type="NCBI Taxonomy" id="7740"/>
    <lineage>
        <taxon>Eukaryota</taxon>
        <taxon>Metazoa</taxon>
        <taxon>Chordata</taxon>
        <taxon>Cephalochordata</taxon>
        <taxon>Leptocardii</taxon>
        <taxon>Amphioxiformes</taxon>
        <taxon>Branchiostomatidae</taxon>
        <taxon>Branchiostoma</taxon>
    </lineage>
</organism>
<gene>
    <name evidence="3" type="primary">Hypp8908</name>
    <name evidence="3" type="ORF">BLAG_LOCUS11359</name>
</gene>
<reference evidence="3" key="1">
    <citation type="submission" date="2022-01" db="EMBL/GenBank/DDBJ databases">
        <authorList>
            <person name="Braso-Vives M."/>
        </authorList>
    </citation>
    <scope>NUCLEOTIDE SEQUENCE</scope>
</reference>
<feature type="chain" id="PRO_5035457699" evidence="2">
    <location>
        <begin position="19"/>
        <end position="219"/>
    </location>
</feature>
<sequence>MAIRHVVGIAVILAVVFAAEGKAIDHMAAKMAPDGVAEIDKPNEKLAMVERAKELVQRDALYQKTMDKRLAKMEKEAMDKENVAVKYLELHKSKQTAEKAAKEEHDMKKMAKDQVKALVDGKKLPNEMIRLADEDKKSMVIKTKQQVMDLAKEGMTTEEQQKRVMEREERIKAAVDKLCEIIEKQAAEKKMTQRSEYQQYQDATAEEEGEFDEEEDEEF</sequence>
<keyword evidence="4" id="KW-1185">Reference proteome</keyword>
<evidence type="ECO:0000313" key="4">
    <source>
        <dbReference type="Proteomes" id="UP000838412"/>
    </source>
</evidence>
<feature type="signal peptide" evidence="2">
    <location>
        <begin position="1"/>
        <end position="18"/>
    </location>
</feature>
<feature type="region of interest" description="Disordered" evidence="1">
    <location>
        <begin position="188"/>
        <end position="219"/>
    </location>
</feature>